<dbReference type="EMBL" id="BGPR01000126">
    <property type="protein sequence ID" value="GBL97097.1"/>
    <property type="molecule type" value="Genomic_DNA"/>
</dbReference>
<evidence type="ECO:0000313" key="2">
    <source>
        <dbReference type="Proteomes" id="UP000499080"/>
    </source>
</evidence>
<evidence type="ECO:0000313" key="1">
    <source>
        <dbReference type="EMBL" id="GBL97097.1"/>
    </source>
</evidence>
<dbReference type="AlphaFoldDB" id="A0A4Y2C002"/>
<reference evidence="1 2" key="1">
    <citation type="journal article" date="2019" name="Sci. Rep.">
        <title>Orb-weaving spider Araneus ventricosus genome elucidates the spidroin gene catalogue.</title>
        <authorList>
            <person name="Kono N."/>
            <person name="Nakamura H."/>
            <person name="Ohtoshi R."/>
            <person name="Moran D.A.P."/>
            <person name="Shinohara A."/>
            <person name="Yoshida Y."/>
            <person name="Fujiwara M."/>
            <person name="Mori M."/>
            <person name="Tomita M."/>
            <person name="Arakawa K."/>
        </authorList>
    </citation>
    <scope>NUCLEOTIDE SEQUENCE [LARGE SCALE GENOMIC DNA]</scope>
</reference>
<name>A0A4Y2C002_ARAVE</name>
<sequence length="108" mass="12527">MLSTIYLKMPMGKELSECEVRKILFDKGTGKSEREIDRLMKRSKTAIHSVIIRKDNSNEIKRSGRKRILTARNDDEFFNYQTKKGLSIRKLLKCFGKITSACHSLEES</sequence>
<proteinExistence type="predicted"/>
<organism evidence="1 2">
    <name type="scientific">Araneus ventricosus</name>
    <name type="common">Orbweaver spider</name>
    <name type="synonym">Epeira ventricosa</name>
    <dbReference type="NCBI Taxonomy" id="182803"/>
    <lineage>
        <taxon>Eukaryota</taxon>
        <taxon>Metazoa</taxon>
        <taxon>Ecdysozoa</taxon>
        <taxon>Arthropoda</taxon>
        <taxon>Chelicerata</taxon>
        <taxon>Arachnida</taxon>
        <taxon>Araneae</taxon>
        <taxon>Araneomorphae</taxon>
        <taxon>Entelegynae</taxon>
        <taxon>Araneoidea</taxon>
        <taxon>Araneidae</taxon>
        <taxon>Araneus</taxon>
    </lineage>
</organism>
<keyword evidence="2" id="KW-1185">Reference proteome</keyword>
<gene>
    <name evidence="1" type="ORF">AVEN_254133_1</name>
</gene>
<accession>A0A4Y2C002</accession>
<evidence type="ECO:0008006" key="3">
    <source>
        <dbReference type="Google" id="ProtNLM"/>
    </source>
</evidence>
<protein>
    <recommendedName>
        <fullName evidence="3">Tc3 transposase DNA binding domain-containing protein</fullName>
    </recommendedName>
</protein>
<dbReference type="Gene3D" id="1.10.10.60">
    <property type="entry name" value="Homeodomain-like"/>
    <property type="match status" value="1"/>
</dbReference>
<comment type="caution">
    <text evidence="1">The sequence shown here is derived from an EMBL/GenBank/DDBJ whole genome shotgun (WGS) entry which is preliminary data.</text>
</comment>
<dbReference type="Proteomes" id="UP000499080">
    <property type="component" value="Unassembled WGS sequence"/>
</dbReference>